<dbReference type="PANTHER" id="PTHR12826">
    <property type="entry name" value="RIBONUCLEASE Y"/>
    <property type="match status" value="1"/>
</dbReference>
<dbReference type="Pfam" id="PF01966">
    <property type="entry name" value="HD"/>
    <property type="match status" value="1"/>
</dbReference>
<keyword evidence="5" id="KW-1133">Transmembrane helix</keyword>
<keyword evidence="5" id="KW-0812">Transmembrane</keyword>
<dbReference type="Proteomes" id="UP000247099">
    <property type="component" value="Unassembled WGS sequence"/>
</dbReference>
<accession>A0A317ZIG9</accession>
<feature type="coiled-coil region" evidence="7">
    <location>
        <begin position="43"/>
        <end position="127"/>
    </location>
</feature>
<keyword evidence="5" id="KW-1003">Cell membrane</keyword>
<reference evidence="9 10" key="1">
    <citation type="submission" date="2018-05" db="EMBL/GenBank/DDBJ databases">
        <title>Coraliomargarita sinensis sp. nov., isolated from a marine solar saltern.</title>
        <authorList>
            <person name="Zhou L.Y."/>
        </authorList>
    </citation>
    <scope>NUCLEOTIDE SEQUENCE [LARGE SCALE GENOMIC DNA]</scope>
    <source>
        <strain evidence="9 10">WN38</strain>
    </source>
</reference>
<protein>
    <recommendedName>
        <fullName evidence="5 6">Ribonuclease Y</fullName>
        <shortName evidence="5">RNase Y</shortName>
        <ecNumber evidence="5 6">3.1.-.-</ecNumber>
    </recommendedName>
</protein>
<dbReference type="AlphaFoldDB" id="A0A317ZIG9"/>
<dbReference type="InterPro" id="IPR036612">
    <property type="entry name" value="KH_dom_type_1_sf"/>
</dbReference>
<keyword evidence="3 5" id="KW-0378">Hydrolase</keyword>
<keyword evidence="2 5" id="KW-0255">Endonuclease</keyword>
<feature type="transmembrane region" description="Helical" evidence="5">
    <location>
        <begin position="6"/>
        <end position="24"/>
    </location>
</feature>
<dbReference type="InterPro" id="IPR003607">
    <property type="entry name" value="HD/PDEase_dom"/>
</dbReference>
<keyword evidence="1 5" id="KW-0540">Nuclease</keyword>
<evidence type="ECO:0000256" key="2">
    <source>
        <dbReference type="ARBA" id="ARBA00022759"/>
    </source>
</evidence>
<dbReference type="PANTHER" id="PTHR12826:SF15">
    <property type="entry name" value="RIBONUCLEASE Y"/>
    <property type="match status" value="1"/>
</dbReference>
<dbReference type="HAMAP" id="MF_00335">
    <property type="entry name" value="RNase_Y"/>
    <property type="match status" value="1"/>
</dbReference>
<proteinExistence type="inferred from homology"/>
<dbReference type="GO" id="GO:0006402">
    <property type="term" value="P:mRNA catabolic process"/>
    <property type="evidence" value="ECO:0007669"/>
    <property type="project" value="UniProtKB-UniRule"/>
</dbReference>
<comment type="function">
    <text evidence="5">Endoribonuclease that initiates mRNA decay.</text>
</comment>
<dbReference type="SMART" id="SM00322">
    <property type="entry name" value="KH"/>
    <property type="match status" value="1"/>
</dbReference>
<dbReference type="Pfam" id="PF00013">
    <property type="entry name" value="KH_1"/>
    <property type="match status" value="1"/>
</dbReference>
<keyword evidence="7" id="KW-0175">Coiled coil</keyword>
<dbReference type="NCBIfam" id="TIGR03319">
    <property type="entry name" value="RNase_Y"/>
    <property type="match status" value="1"/>
</dbReference>
<dbReference type="EMBL" id="QHJQ01000001">
    <property type="protein sequence ID" value="PXA05405.1"/>
    <property type="molecule type" value="Genomic_DNA"/>
</dbReference>
<dbReference type="PROSITE" id="PS51831">
    <property type="entry name" value="HD"/>
    <property type="match status" value="1"/>
</dbReference>
<dbReference type="InParanoid" id="A0A317ZIG9"/>
<dbReference type="InterPro" id="IPR006674">
    <property type="entry name" value="HD_domain"/>
</dbReference>
<dbReference type="InterPro" id="IPR004087">
    <property type="entry name" value="KH_dom"/>
</dbReference>
<dbReference type="Pfam" id="PF12072">
    <property type="entry name" value="RNase_Y_N"/>
    <property type="match status" value="1"/>
</dbReference>
<evidence type="ECO:0000256" key="3">
    <source>
        <dbReference type="ARBA" id="ARBA00022801"/>
    </source>
</evidence>
<dbReference type="SUPFAM" id="SSF54791">
    <property type="entry name" value="Eukaryotic type KH-domain (KH-domain type I)"/>
    <property type="match status" value="1"/>
</dbReference>
<name>A0A317ZIG9_9BACT</name>
<comment type="subcellular location">
    <subcellularLocation>
        <location evidence="5">Cell membrane</location>
        <topology evidence="5">Single-pass membrane protein</topology>
    </subcellularLocation>
</comment>
<dbReference type="GO" id="GO:0004521">
    <property type="term" value="F:RNA endonuclease activity"/>
    <property type="evidence" value="ECO:0007669"/>
    <property type="project" value="UniProtKB-UniRule"/>
</dbReference>
<evidence type="ECO:0000256" key="1">
    <source>
        <dbReference type="ARBA" id="ARBA00022722"/>
    </source>
</evidence>
<evidence type="ECO:0000313" key="9">
    <source>
        <dbReference type="EMBL" id="PXA05405.1"/>
    </source>
</evidence>
<organism evidence="9 10">
    <name type="scientific">Coraliomargarita sinensis</name>
    <dbReference type="NCBI Taxonomy" id="2174842"/>
    <lineage>
        <taxon>Bacteria</taxon>
        <taxon>Pseudomonadati</taxon>
        <taxon>Verrucomicrobiota</taxon>
        <taxon>Opitutia</taxon>
        <taxon>Puniceicoccales</taxon>
        <taxon>Coraliomargaritaceae</taxon>
        <taxon>Coraliomargarita</taxon>
    </lineage>
</organism>
<comment type="similarity">
    <text evidence="5">Belongs to the RNase Y family.</text>
</comment>
<evidence type="ECO:0000256" key="6">
    <source>
        <dbReference type="NCBIfam" id="TIGR03319"/>
    </source>
</evidence>
<dbReference type="InterPro" id="IPR004088">
    <property type="entry name" value="KH_dom_type_1"/>
</dbReference>
<keyword evidence="5" id="KW-0472">Membrane</keyword>
<evidence type="ECO:0000256" key="7">
    <source>
        <dbReference type="SAM" id="Coils"/>
    </source>
</evidence>
<dbReference type="InterPro" id="IPR006675">
    <property type="entry name" value="HDIG_dom"/>
</dbReference>
<dbReference type="OrthoDB" id="9803205at2"/>
<sequence length="508" mass="57093">MSFEQTLGIAMGAVIGACLAVLIYRRRVIRLQESERLKCDVELREAKLKLREEHNEMELELQRKQTENERMLASRENELTVRARDLDRKAEHLKEAENLIEQKNKEVSREQRLLDDAEHEAEKVRRLYRLKLHQITHMDENDARQLLLRSTEKECAQEIADLRRSKLGRSEAEVNGEATRILLAAMQRITSQPMNDATATVVSLPSDEMKGRIIGREGRNIRTFEHATGTTLMIDETPDSVMISCFDPVRREIARISLEALLKDGRIHPASIEEQVAKAEEEMRANVIHLGESALRKLRLHDVHPEIVVLLGKLHYRLSNNQNTLAHSVEVANLCALIASEIGLDPAIAKRAGLFHDIGKAVDEDYEGSHAIVGADIIKQHGEDSRVVNAAAAHHNEVPAESPYAGLVMVADSLSAVRPGARASSIDGFIQRVRSIEEIAAAEHGVSEAYAIQAGREVRVIVEPDVIGDEEARQLARTISRRIENELNYPGSIEITVIREQRYKEMAV</sequence>
<dbReference type="GO" id="GO:0005886">
    <property type="term" value="C:plasma membrane"/>
    <property type="evidence" value="ECO:0007669"/>
    <property type="project" value="UniProtKB-SubCell"/>
</dbReference>
<dbReference type="GO" id="GO:0003723">
    <property type="term" value="F:RNA binding"/>
    <property type="evidence" value="ECO:0007669"/>
    <property type="project" value="UniProtKB-UniRule"/>
</dbReference>
<dbReference type="InterPro" id="IPR022711">
    <property type="entry name" value="RNase_Y_N"/>
</dbReference>
<dbReference type="RefSeq" id="WP_110129485.1">
    <property type="nucleotide sequence ID" value="NZ_QHJQ01000001.1"/>
</dbReference>
<gene>
    <name evidence="5 9" type="primary">rny</name>
    <name evidence="9" type="ORF">DDZ13_00630</name>
</gene>
<dbReference type="NCBIfam" id="TIGR00277">
    <property type="entry name" value="HDIG"/>
    <property type="match status" value="1"/>
</dbReference>
<evidence type="ECO:0000313" key="10">
    <source>
        <dbReference type="Proteomes" id="UP000247099"/>
    </source>
</evidence>
<dbReference type="SMART" id="SM00471">
    <property type="entry name" value="HDc"/>
    <property type="match status" value="1"/>
</dbReference>
<dbReference type="EC" id="3.1.-.-" evidence="5 6"/>
<dbReference type="PROSITE" id="PS50084">
    <property type="entry name" value="KH_TYPE_1"/>
    <property type="match status" value="1"/>
</dbReference>
<dbReference type="GO" id="GO:0016787">
    <property type="term" value="F:hydrolase activity"/>
    <property type="evidence" value="ECO:0007669"/>
    <property type="project" value="UniProtKB-KW"/>
</dbReference>
<dbReference type="InterPro" id="IPR017705">
    <property type="entry name" value="Ribonuclease_Y"/>
</dbReference>
<evidence type="ECO:0000256" key="4">
    <source>
        <dbReference type="ARBA" id="ARBA00022884"/>
    </source>
</evidence>
<dbReference type="CDD" id="cd22431">
    <property type="entry name" value="KH-I_RNaseY"/>
    <property type="match status" value="1"/>
</dbReference>
<feature type="domain" description="HD" evidence="8">
    <location>
        <begin position="324"/>
        <end position="417"/>
    </location>
</feature>
<keyword evidence="10" id="KW-1185">Reference proteome</keyword>
<evidence type="ECO:0000256" key="5">
    <source>
        <dbReference type="HAMAP-Rule" id="MF_00335"/>
    </source>
</evidence>
<dbReference type="SUPFAM" id="SSF109604">
    <property type="entry name" value="HD-domain/PDEase-like"/>
    <property type="match status" value="1"/>
</dbReference>
<dbReference type="Gene3D" id="1.10.3210.10">
    <property type="entry name" value="Hypothetical protein af1432"/>
    <property type="match status" value="1"/>
</dbReference>
<dbReference type="CDD" id="cd00077">
    <property type="entry name" value="HDc"/>
    <property type="match status" value="1"/>
</dbReference>
<comment type="caution">
    <text evidence="9">The sequence shown here is derived from an EMBL/GenBank/DDBJ whole genome shotgun (WGS) entry which is preliminary data.</text>
</comment>
<keyword evidence="4 5" id="KW-0694">RNA-binding</keyword>
<evidence type="ECO:0000259" key="8">
    <source>
        <dbReference type="PROSITE" id="PS51831"/>
    </source>
</evidence>